<dbReference type="Pfam" id="PF00486">
    <property type="entry name" value="Trans_reg_C"/>
    <property type="match status" value="1"/>
</dbReference>
<keyword evidence="4" id="KW-0547">Nucleotide-binding</keyword>
<dbReference type="SUPFAM" id="SSF48452">
    <property type="entry name" value="TPR-like"/>
    <property type="match status" value="1"/>
</dbReference>
<dbReference type="RefSeq" id="WP_379730038.1">
    <property type="nucleotide sequence ID" value="NZ_JBHRYJ010000009.1"/>
</dbReference>
<proteinExistence type="predicted"/>
<keyword evidence="1 2" id="KW-0238">DNA-binding</keyword>
<dbReference type="GO" id="GO:0005524">
    <property type="term" value="F:ATP binding"/>
    <property type="evidence" value="ECO:0007669"/>
    <property type="project" value="UniProtKB-KW"/>
</dbReference>
<dbReference type="SUPFAM" id="SSF52540">
    <property type="entry name" value="P-loop containing nucleoside triphosphate hydrolases"/>
    <property type="match status" value="1"/>
</dbReference>
<keyword evidence="5" id="KW-1185">Reference proteome</keyword>
<dbReference type="Gene3D" id="3.40.50.300">
    <property type="entry name" value="P-loop containing nucleotide triphosphate hydrolases"/>
    <property type="match status" value="1"/>
</dbReference>
<dbReference type="Gene3D" id="1.10.10.10">
    <property type="entry name" value="Winged helix-like DNA-binding domain superfamily/Winged helix DNA-binding domain"/>
    <property type="match status" value="1"/>
</dbReference>
<dbReference type="InterPro" id="IPR036388">
    <property type="entry name" value="WH-like_DNA-bd_sf"/>
</dbReference>
<comment type="caution">
    <text evidence="4">The sequence shown here is derived from an EMBL/GenBank/DDBJ whole genome shotgun (WGS) entry which is preliminary data.</text>
</comment>
<dbReference type="InterPro" id="IPR016032">
    <property type="entry name" value="Sig_transdc_resp-reg_C-effctor"/>
</dbReference>
<dbReference type="InterPro" id="IPR011990">
    <property type="entry name" value="TPR-like_helical_dom_sf"/>
</dbReference>
<protein>
    <submittedName>
        <fullName evidence="4">ATP-binding protein</fullName>
    </submittedName>
</protein>
<dbReference type="CDD" id="cd00383">
    <property type="entry name" value="trans_reg_C"/>
    <property type="match status" value="1"/>
</dbReference>
<dbReference type="SUPFAM" id="SSF46894">
    <property type="entry name" value="C-terminal effector domain of the bipartite response regulators"/>
    <property type="match status" value="1"/>
</dbReference>
<reference evidence="5" key="1">
    <citation type="journal article" date="2019" name="Int. J. Syst. Evol. Microbiol.">
        <title>The Global Catalogue of Microorganisms (GCM) 10K type strain sequencing project: providing services to taxonomists for standard genome sequencing and annotation.</title>
        <authorList>
            <consortium name="The Broad Institute Genomics Platform"/>
            <consortium name="The Broad Institute Genome Sequencing Center for Infectious Disease"/>
            <person name="Wu L."/>
            <person name="Ma J."/>
        </authorList>
    </citation>
    <scope>NUCLEOTIDE SEQUENCE [LARGE SCALE GENOMIC DNA]</scope>
    <source>
        <strain evidence="5">KCTC 42182</strain>
    </source>
</reference>
<evidence type="ECO:0000259" key="3">
    <source>
        <dbReference type="PROSITE" id="PS51755"/>
    </source>
</evidence>
<dbReference type="PANTHER" id="PTHR47691">
    <property type="entry name" value="REGULATOR-RELATED"/>
    <property type="match status" value="1"/>
</dbReference>
<dbReference type="Gene3D" id="1.25.40.10">
    <property type="entry name" value="Tetratricopeptide repeat domain"/>
    <property type="match status" value="1"/>
</dbReference>
<keyword evidence="4" id="KW-0067">ATP-binding</keyword>
<dbReference type="InterPro" id="IPR027417">
    <property type="entry name" value="P-loop_NTPase"/>
</dbReference>
<name>A0ABV7VLH0_9PROT</name>
<evidence type="ECO:0000256" key="2">
    <source>
        <dbReference type="PROSITE-ProRule" id="PRU01091"/>
    </source>
</evidence>
<evidence type="ECO:0000313" key="4">
    <source>
        <dbReference type="EMBL" id="MFC3678405.1"/>
    </source>
</evidence>
<organism evidence="4 5">
    <name type="scientific">Ferrovibrio xuzhouensis</name>
    <dbReference type="NCBI Taxonomy" id="1576914"/>
    <lineage>
        <taxon>Bacteria</taxon>
        <taxon>Pseudomonadati</taxon>
        <taxon>Pseudomonadota</taxon>
        <taxon>Alphaproteobacteria</taxon>
        <taxon>Rhodospirillales</taxon>
        <taxon>Rhodospirillaceae</taxon>
        <taxon>Ferrovibrio</taxon>
    </lineage>
</organism>
<dbReference type="PROSITE" id="PS51755">
    <property type="entry name" value="OMPR_PHOB"/>
    <property type="match status" value="1"/>
</dbReference>
<dbReference type="EMBL" id="JBHRYJ010000009">
    <property type="protein sequence ID" value="MFC3678405.1"/>
    <property type="molecule type" value="Genomic_DNA"/>
</dbReference>
<evidence type="ECO:0000313" key="5">
    <source>
        <dbReference type="Proteomes" id="UP001595711"/>
    </source>
</evidence>
<sequence length="955" mass="105208">MAPKKVEPDSNTYQFGPFQFTPSKHLLLCRGSPVRVGARALDILSMLVRNAGVPVGRAELEAYVWPNTITHESSLRVNVASLRSALAQGTPSDTYIVSVARRGYQFVGTVQVLPVSDSRLPRPLTIQLKPLPKAPILIGRDQEIAELTEAAPTSHCFTIVGPGGVGKTSVAVAVGHKVRAAYSGGVCFVDLATVADPQFVPAAIANAIGARQRSEDPYTDIVDALRGLKVLLIFDNCEHLLPTVAEAVDRLSSALPESTFLATSREPLGIMQEQLYILPTLTVPQEAAGITAQQALAFPAVELFTTRARERGRYDLTDTDAPLVAAICQHLDGIALAIELAASKVSTYGAPELLSMLEQRFRLLSNGPRDAPLRQQTLQATLDWSYRLLSDDEAKLLRFVSVFAGSFYLSDAIALSEATGLDSAKTIGAIERLTARSLVSFDQGGSAMRCRLLESTRAYASERLSDEGERDSAMLHYARHVLSMFERADAEWMHREKRAWLADYAPRIDDLRKVIFWSFFEGGDKRIGVMLTAVAIPLWEELSLVNEFRVRVDRALLAIGEIDDCPISTRMKLGWSSASGMNFARPLDAKTEAAWLQCYELGVEGGSSDYQLRGLWGLAVYLIYTGRSPEAIGRIGQFREIAEKHSDWAAIPEGDRLLAMAELYAGQPEAARERLESLLTLFPKDKVLVRNTRYNLDQIVAINCSLALALWLLGEPGRAMEVIRGAVDRVLSLGHIISQSNLLALGAVPLALWSGDDERAEEYQTLLEDGNRQEDIEIWGRVSRFFRNVLNARQGKPGAVDDMKKRLDELMAWQFTMRAPMYYGMLTEACLGIGDLTGAKAAVAEMRRYGSMPGELWCLPEVLRLDATVHMQSGQHDQAEELLTQAIREAQGTRALTFEVRAALALTQKMEAEMRVESAIGVLETTKSRLPHAAEFPDLTEGLKRLQRVREASPE</sequence>
<accession>A0ABV7VLH0</accession>
<dbReference type="SMART" id="SM00862">
    <property type="entry name" value="Trans_reg_C"/>
    <property type="match status" value="1"/>
</dbReference>
<dbReference type="InterPro" id="IPR001867">
    <property type="entry name" value="OmpR/PhoB-type_DNA-bd"/>
</dbReference>
<evidence type="ECO:0000256" key="1">
    <source>
        <dbReference type="ARBA" id="ARBA00023125"/>
    </source>
</evidence>
<dbReference type="Proteomes" id="UP001595711">
    <property type="component" value="Unassembled WGS sequence"/>
</dbReference>
<gene>
    <name evidence="4" type="ORF">ACFOOQ_22860</name>
</gene>
<feature type="DNA-binding region" description="OmpR/PhoB-type" evidence="2">
    <location>
        <begin position="10"/>
        <end position="108"/>
    </location>
</feature>
<dbReference type="PANTHER" id="PTHR47691:SF3">
    <property type="entry name" value="HTH-TYPE TRANSCRIPTIONAL REGULATOR RV0890C-RELATED"/>
    <property type="match status" value="1"/>
</dbReference>
<feature type="domain" description="OmpR/PhoB-type" evidence="3">
    <location>
        <begin position="10"/>
        <end position="108"/>
    </location>
</feature>